<evidence type="ECO:0000256" key="3">
    <source>
        <dbReference type="ARBA" id="ARBA00004613"/>
    </source>
</evidence>
<keyword evidence="8 19" id="KW-0420">Kringle</keyword>
<comment type="caution">
    <text evidence="24">The sequence shown here is derived from an EMBL/GenBank/DDBJ whole genome shotgun (WGS) entry which is preliminary data.</text>
</comment>
<proteinExistence type="predicted"/>
<gene>
    <name evidence="24" type="ORF">COCON_G00226880</name>
</gene>
<dbReference type="EC" id="3.4.21.73" evidence="4"/>
<evidence type="ECO:0000256" key="20">
    <source>
        <dbReference type="SAM" id="SignalP"/>
    </source>
</evidence>
<dbReference type="Gene3D" id="2.40.20.10">
    <property type="entry name" value="Plasminogen Kringle 4"/>
    <property type="match status" value="1"/>
</dbReference>
<evidence type="ECO:0000259" key="22">
    <source>
        <dbReference type="PROSITE" id="PS50070"/>
    </source>
</evidence>
<keyword evidence="12" id="KW-0720">Serine protease</keyword>
<keyword evidence="13" id="KW-0865">Zymogen</keyword>
<dbReference type="PROSITE" id="PS50070">
    <property type="entry name" value="KRINGLE_2"/>
    <property type="match status" value="1"/>
</dbReference>
<dbReference type="InterPro" id="IPR001254">
    <property type="entry name" value="Trypsin_dom"/>
</dbReference>
<evidence type="ECO:0000256" key="19">
    <source>
        <dbReference type="PROSITE-ProRule" id="PRU00121"/>
    </source>
</evidence>
<reference evidence="24" key="1">
    <citation type="journal article" date="2023" name="Science">
        <title>Genome structures resolve the early diversification of teleost fishes.</title>
        <authorList>
            <person name="Parey E."/>
            <person name="Louis A."/>
            <person name="Montfort J."/>
            <person name="Bouchez O."/>
            <person name="Roques C."/>
            <person name="Iampietro C."/>
            <person name="Lluch J."/>
            <person name="Castinel A."/>
            <person name="Donnadieu C."/>
            <person name="Desvignes T."/>
            <person name="Floi Bucao C."/>
            <person name="Jouanno E."/>
            <person name="Wen M."/>
            <person name="Mejri S."/>
            <person name="Dirks R."/>
            <person name="Jansen H."/>
            <person name="Henkel C."/>
            <person name="Chen W.J."/>
            <person name="Zahm M."/>
            <person name="Cabau C."/>
            <person name="Klopp C."/>
            <person name="Thompson A.W."/>
            <person name="Robinson-Rechavi M."/>
            <person name="Braasch I."/>
            <person name="Lecointre G."/>
            <person name="Bobe J."/>
            <person name="Postlethwait J.H."/>
            <person name="Berthelot C."/>
            <person name="Roest Crollius H."/>
            <person name="Guiguen Y."/>
        </authorList>
    </citation>
    <scope>NUCLEOTIDE SEQUENCE</scope>
    <source>
        <strain evidence="24">Concon-B</strain>
    </source>
</reference>
<feature type="domain" description="Kringle" evidence="22">
    <location>
        <begin position="62"/>
        <end position="136"/>
    </location>
</feature>
<evidence type="ECO:0000256" key="8">
    <source>
        <dbReference type="ARBA" id="ARBA00022572"/>
    </source>
</evidence>
<keyword evidence="6" id="KW-0964">Secreted</keyword>
<sequence length="417" mass="46275">MKSLLSLLLVVAAASGLQMDPKSHYSLRSGSRCRNGGTLRRGFCDCPPGFSGKKCEIDQSEECFSGDGRDYRGTAAQSESGQRCLGWNYVRIVHRLRPVVQDGGNYCRNPGQSDRPWCWVRSGRKITKEFCKIPRCEEELTPESCGERRQKRFKVVGGTVTTVETQPWIASIFHKVRAAKRPVFRCGGTLIAPCWVLSAAHCFPDGAATSVSRLSVVLGNNALNETDLQREQHFQVHRLIVHEEFDNKDQSFNNDIALLEIRSSSGKCAVRSESVRTACLPPEHRMLPPGAVCDVAGYGKEGEHLWYISQYLRQAQVELVAQSVCTDKDYYGGLVTDNMFCAASPDWSKDACKSDSGGPLVCEVDGRMFLFGIVSWGHGCAMAFRPGVYTRVTNYNRWIRKSTGLSAITAGSMYPQK</sequence>
<dbReference type="GO" id="GO:0004252">
    <property type="term" value="F:serine-type endopeptidase activity"/>
    <property type="evidence" value="ECO:0007669"/>
    <property type="project" value="UniProtKB-EC"/>
</dbReference>
<keyword evidence="14 18" id="KW-1015">Disulfide bond</keyword>
<dbReference type="InterPro" id="IPR000001">
    <property type="entry name" value="Kringle"/>
</dbReference>
<evidence type="ECO:0000256" key="10">
    <source>
        <dbReference type="ARBA" id="ARBA00022729"/>
    </source>
</evidence>
<comment type="subcellular location">
    <subcellularLocation>
        <location evidence="3">Secreted</location>
    </subcellularLocation>
</comment>
<dbReference type="Pfam" id="PF00089">
    <property type="entry name" value="Trypsin"/>
    <property type="match status" value="1"/>
</dbReference>
<dbReference type="InterPro" id="IPR050127">
    <property type="entry name" value="Serine_Proteases_S1"/>
</dbReference>
<protein>
    <recommendedName>
        <fullName evidence="5">Urokinase-type plasminogen activator</fullName>
        <ecNumber evidence="17">3.4.21.4</ecNumber>
        <ecNumber evidence="4">3.4.21.73</ecNumber>
    </recommendedName>
</protein>
<evidence type="ECO:0000256" key="9">
    <source>
        <dbReference type="ARBA" id="ARBA00022670"/>
    </source>
</evidence>
<evidence type="ECO:0000256" key="14">
    <source>
        <dbReference type="ARBA" id="ARBA00023157"/>
    </source>
</evidence>
<dbReference type="SMART" id="SM00130">
    <property type="entry name" value="KR"/>
    <property type="match status" value="1"/>
</dbReference>
<dbReference type="SUPFAM" id="SSF57440">
    <property type="entry name" value="Kringle-like"/>
    <property type="match status" value="1"/>
</dbReference>
<dbReference type="PRINTS" id="PR00722">
    <property type="entry name" value="CHYMOTRYPSIN"/>
</dbReference>
<dbReference type="PROSITE" id="PS00022">
    <property type="entry name" value="EGF_1"/>
    <property type="match status" value="1"/>
</dbReference>
<evidence type="ECO:0000256" key="7">
    <source>
        <dbReference type="ARBA" id="ARBA00022536"/>
    </source>
</evidence>
<dbReference type="InterPro" id="IPR009003">
    <property type="entry name" value="Peptidase_S1_PA"/>
</dbReference>
<evidence type="ECO:0000256" key="4">
    <source>
        <dbReference type="ARBA" id="ARBA00013183"/>
    </source>
</evidence>
<dbReference type="PROSITE" id="PS00021">
    <property type="entry name" value="KRINGLE_1"/>
    <property type="match status" value="1"/>
</dbReference>
<dbReference type="EMBL" id="JAFJMO010000018">
    <property type="protein sequence ID" value="KAJ8250766.1"/>
    <property type="molecule type" value="Genomic_DNA"/>
</dbReference>
<dbReference type="SUPFAM" id="SSF50494">
    <property type="entry name" value="Trypsin-like serine proteases"/>
    <property type="match status" value="1"/>
</dbReference>
<feature type="domain" description="EGF-like" evidence="21">
    <location>
        <begin position="18"/>
        <end position="56"/>
    </location>
</feature>
<dbReference type="SMART" id="SM00020">
    <property type="entry name" value="Tryp_SPc"/>
    <property type="match status" value="1"/>
</dbReference>
<dbReference type="GO" id="GO:0005615">
    <property type="term" value="C:extracellular space"/>
    <property type="evidence" value="ECO:0007669"/>
    <property type="project" value="TreeGrafter"/>
</dbReference>
<evidence type="ECO:0000259" key="23">
    <source>
        <dbReference type="PROSITE" id="PS50240"/>
    </source>
</evidence>
<evidence type="ECO:0000256" key="11">
    <source>
        <dbReference type="ARBA" id="ARBA00022801"/>
    </source>
</evidence>
<dbReference type="PRINTS" id="PR00018">
    <property type="entry name" value="KRINGLE"/>
</dbReference>
<dbReference type="PANTHER" id="PTHR24264:SF38">
    <property type="entry name" value="UROKINASE-TYPE PLASMINOGEN ACTIVATOR"/>
    <property type="match status" value="1"/>
</dbReference>
<dbReference type="Gene3D" id="2.40.10.10">
    <property type="entry name" value="Trypsin-like serine proteases"/>
    <property type="match status" value="2"/>
</dbReference>
<evidence type="ECO:0000256" key="5">
    <source>
        <dbReference type="ARBA" id="ARBA00019414"/>
    </source>
</evidence>
<dbReference type="FunFam" id="2.40.10.10:FF:000003">
    <property type="entry name" value="Transmembrane serine protease 3"/>
    <property type="match status" value="1"/>
</dbReference>
<name>A0A9Q1CX57_CONCO</name>
<feature type="disulfide bond" evidence="18">
    <location>
        <begin position="46"/>
        <end position="55"/>
    </location>
</feature>
<evidence type="ECO:0000256" key="12">
    <source>
        <dbReference type="ARBA" id="ARBA00022825"/>
    </source>
</evidence>
<evidence type="ECO:0000256" key="17">
    <source>
        <dbReference type="ARBA" id="ARBA00038868"/>
    </source>
</evidence>
<dbReference type="GO" id="GO:0033628">
    <property type="term" value="P:regulation of cell adhesion mediated by integrin"/>
    <property type="evidence" value="ECO:0007669"/>
    <property type="project" value="TreeGrafter"/>
</dbReference>
<dbReference type="GO" id="GO:0031639">
    <property type="term" value="P:plasminogen activation"/>
    <property type="evidence" value="ECO:0007669"/>
    <property type="project" value="TreeGrafter"/>
</dbReference>
<accession>A0A9Q1CX57</accession>
<evidence type="ECO:0000313" key="24">
    <source>
        <dbReference type="EMBL" id="KAJ8250766.1"/>
    </source>
</evidence>
<dbReference type="Gene3D" id="2.10.25.10">
    <property type="entry name" value="Laminin"/>
    <property type="match status" value="1"/>
</dbReference>
<feature type="chain" id="PRO_5040314350" description="Urokinase-type plasminogen activator" evidence="20">
    <location>
        <begin position="17"/>
        <end position="417"/>
    </location>
</feature>
<evidence type="ECO:0000256" key="1">
    <source>
        <dbReference type="ARBA" id="ARBA00000942"/>
    </source>
</evidence>
<evidence type="ECO:0000256" key="15">
    <source>
        <dbReference type="ARBA" id="ARBA00023202"/>
    </source>
</evidence>
<feature type="signal peptide" evidence="20">
    <location>
        <begin position="1"/>
        <end position="16"/>
    </location>
</feature>
<evidence type="ECO:0000313" key="25">
    <source>
        <dbReference type="Proteomes" id="UP001152803"/>
    </source>
</evidence>
<keyword evidence="9" id="KW-0645">Protease</keyword>
<dbReference type="InterPro" id="IPR000742">
    <property type="entry name" value="EGF"/>
</dbReference>
<comment type="caution">
    <text evidence="18">Lacks conserved residue(s) required for the propagation of feature annotation.</text>
</comment>
<dbReference type="CDD" id="cd00190">
    <property type="entry name" value="Tryp_SPc"/>
    <property type="match status" value="1"/>
</dbReference>
<dbReference type="InterPro" id="IPR018056">
    <property type="entry name" value="Kringle_CS"/>
</dbReference>
<organism evidence="24 25">
    <name type="scientific">Conger conger</name>
    <name type="common">Conger eel</name>
    <name type="synonym">Muraena conger</name>
    <dbReference type="NCBI Taxonomy" id="82655"/>
    <lineage>
        <taxon>Eukaryota</taxon>
        <taxon>Metazoa</taxon>
        <taxon>Chordata</taxon>
        <taxon>Craniata</taxon>
        <taxon>Vertebrata</taxon>
        <taxon>Euteleostomi</taxon>
        <taxon>Actinopterygii</taxon>
        <taxon>Neopterygii</taxon>
        <taxon>Teleostei</taxon>
        <taxon>Anguilliformes</taxon>
        <taxon>Congridae</taxon>
        <taxon>Conger</taxon>
    </lineage>
</organism>
<comment type="catalytic activity">
    <reaction evidence="16">
        <text>Preferential cleavage: Arg-|-Xaa, Lys-|-Xaa.</text>
        <dbReference type="EC" id="3.4.21.4"/>
    </reaction>
</comment>
<dbReference type="Proteomes" id="UP001152803">
    <property type="component" value="Unassembled WGS sequence"/>
</dbReference>
<dbReference type="PROSITE" id="PS00134">
    <property type="entry name" value="TRYPSIN_HIS"/>
    <property type="match status" value="1"/>
</dbReference>
<dbReference type="InterPro" id="IPR001314">
    <property type="entry name" value="Peptidase_S1A"/>
</dbReference>
<dbReference type="AlphaFoldDB" id="A0A9Q1CX57"/>
<keyword evidence="15" id="KW-0617">Plasminogen activation</keyword>
<dbReference type="InterPro" id="IPR038178">
    <property type="entry name" value="Kringle_sf"/>
</dbReference>
<dbReference type="InterPro" id="IPR018114">
    <property type="entry name" value="TRYPSIN_HIS"/>
</dbReference>
<dbReference type="EC" id="3.4.21.4" evidence="17"/>
<keyword evidence="7 18" id="KW-0245">EGF-like domain</keyword>
<evidence type="ECO:0000256" key="16">
    <source>
        <dbReference type="ARBA" id="ARBA00036320"/>
    </source>
</evidence>
<dbReference type="PROSITE" id="PS01186">
    <property type="entry name" value="EGF_2"/>
    <property type="match status" value="1"/>
</dbReference>
<evidence type="ECO:0000256" key="6">
    <source>
        <dbReference type="ARBA" id="ARBA00022525"/>
    </source>
</evidence>
<comment type="catalytic activity">
    <reaction evidence="1">
        <text>Specific cleavage of Arg-|-Val bond in plasminogen to form plasmin.</text>
        <dbReference type="EC" id="3.4.21.73"/>
    </reaction>
</comment>
<dbReference type="OrthoDB" id="9406323at2759"/>
<dbReference type="InterPro" id="IPR013806">
    <property type="entry name" value="Kringle-like"/>
</dbReference>
<feature type="domain" description="Peptidase S1" evidence="23">
    <location>
        <begin position="155"/>
        <end position="404"/>
    </location>
</feature>
<evidence type="ECO:0000256" key="2">
    <source>
        <dbReference type="ARBA" id="ARBA00004018"/>
    </source>
</evidence>
<comment type="function">
    <text evidence="2">Specifically cleaves the zymogen plasminogen to form the active enzyme plasmin.</text>
</comment>
<dbReference type="InterPro" id="IPR043504">
    <property type="entry name" value="Peptidase_S1_PA_chymotrypsin"/>
</dbReference>
<evidence type="ECO:0000259" key="21">
    <source>
        <dbReference type="PROSITE" id="PS50026"/>
    </source>
</evidence>
<keyword evidence="10 20" id="KW-0732">Signal</keyword>
<dbReference type="PROSITE" id="PS50026">
    <property type="entry name" value="EGF_3"/>
    <property type="match status" value="1"/>
</dbReference>
<dbReference type="PROSITE" id="PS50240">
    <property type="entry name" value="TRYPSIN_DOM"/>
    <property type="match status" value="1"/>
</dbReference>
<dbReference type="PANTHER" id="PTHR24264">
    <property type="entry name" value="TRYPSIN-RELATED"/>
    <property type="match status" value="1"/>
</dbReference>
<dbReference type="CDD" id="cd00108">
    <property type="entry name" value="KR"/>
    <property type="match status" value="1"/>
</dbReference>
<keyword evidence="25" id="KW-1185">Reference proteome</keyword>
<keyword evidence="11" id="KW-0378">Hydrolase</keyword>
<dbReference type="Pfam" id="PF00051">
    <property type="entry name" value="Kringle"/>
    <property type="match status" value="1"/>
</dbReference>
<evidence type="ECO:0000256" key="18">
    <source>
        <dbReference type="PROSITE-ProRule" id="PRU00076"/>
    </source>
</evidence>
<dbReference type="CDD" id="cd00054">
    <property type="entry name" value="EGF_CA"/>
    <property type="match status" value="1"/>
</dbReference>
<evidence type="ECO:0000256" key="13">
    <source>
        <dbReference type="ARBA" id="ARBA00023145"/>
    </source>
</evidence>